<accession>A0A448XCP1</accession>
<name>A0A448XCP1_9PLAT</name>
<dbReference type="EMBL" id="CAAALY010246285">
    <property type="protein sequence ID" value="VEL33720.1"/>
    <property type="molecule type" value="Genomic_DNA"/>
</dbReference>
<evidence type="ECO:0000313" key="1">
    <source>
        <dbReference type="EMBL" id="VEL33720.1"/>
    </source>
</evidence>
<comment type="caution">
    <text evidence="1">The sequence shown here is derived from an EMBL/GenBank/DDBJ whole genome shotgun (WGS) entry which is preliminary data.</text>
</comment>
<organism evidence="1 2">
    <name type="scientific">Protopolystoma xenopodis</name>
    <dbReference type="NCBI Taxonomy" id="117903"/>
    <lineage>
        <taxon>Eukaryota</taxon>
        <taxon>Metazoa</taxon>
        <taxon>Spiralia</taxon>
        <taxon>Lophotrochozoa</taxon>
        <taxon>Platyhelminthes</taxon>
        <taxon>Monogenea</taxon>
        <taxon>Polyopisthocotylea</taxon>
        <taxon>Polystomatidea</taxon>
        <taxon>Polystomatidae</taxon>
        <taxon>Protopolystoma</taxon>
    </lineage>
</organism>
<proteinExistence type="predicted"/>
<dbReference type="AlphaFoldDB" id="A0A448XCP1"/>
<gene>
    <name evidence="1" type="ORF">PXEA_LOCUS27160</name>
</gene>
<keyword evidence="2" id="KW-1185">Reference proteome</keyword>
<protein>
    <submittedName>
        <fullName evidence="1">Uncharacterized protein</fullName>
    </submittedName>
</protein>
<evidence type="ECO:0000313" key="2">
    <source>
        <dbReference type="Proteomes" id="UP000784294"/>
    </source>
</evidence>
<sequence length="109" mass="12019">MSRPRDAIEYHLALPPKKPPHPARSGVEIRTCLICLMLEILTTMADDFGQGEFCYVALTTRSTAAKKEGHDVAVASETNQAVSKPHFNCRLSKHAFVNALEGVESCCWC</sequence>
<dbReference type="Proteomes" id="UP000784294">
    <property type="component" value="Unassembled WGS sequence"/>
</dbReference>
<reference evidence="1" key="1">
    <citation type="submission" date="2018-11" db="EMBL/GenBank/DDBJ databases">
        <authorList>
            <consortium name="Pathogen Informatics"/>
        </authorList>
    </citation>
    <scope>NUCLEOTIDE SEQUENCE</scope>
</reference>